<dbReference type="EMBL" id="DS995901">
    <property type="protein sequence ID" value="EEA25020.1"/>
    <property type="molecule type" value="Genomic_DNA"/>
</dbReference>
<gene>
    <name evidence="1" type="ORF">PMAA_089860</name>
</gene>
<keyword evidence="2" id="KW-1185">Reference proteome</keyword>
<protein>
    <submittedName>
        <fullName evidence="1">Uncharacterized protein</fullName>
    </submittedName>
</protein>
<dbReference type="Proteomes" id="UP000001294">
    <property type="component" value="Unassembled WGS sequence"/>
</dbReference>
<dbReference type="VEuPathDB" id="FungiDB:PMAA_089860"/>
<dbReference type="HOGENOM" id="CLU_799512_0_0_1"/>
<evidence type="ECO:0000313" key="1">
    <source>
        <dbReference type="EMBL" id="EEA25020.1"/>
    </source>
</evidence>
<dbReference type="AlphaFoldDB" id="B6QEW5"/>
<reference evidence="2" key="1">
    <citation type="journal article" date="2015" name="Genome Announc.">
        <title>Genome sequence of the AIDS-associated pathogen Penicillium marneffei (ATCC18224) and its near taxonomic relative Talaromyces stipitatus (ATCC10500).</title>
        <authorList>
            <person name="Nierman W.C."/>
            <person name="Fedorova-Abrams N.D."/>
            <person name="Andrianopoulos A."/>
        </authorList>
    </citation>
    <scope>NUCLEOTIDE SEQUENCE [LARGE SCALE GENOMIC DNA]</scope>
    <source>
        <strain evidence="2">ATCC 18224 / CBS 334.59 / QM 7333</strain>
    </source>
</reference>
<evidence type="ECO:0000313" key="2">
    <source>
        <dbReference type="Proteomes" id="UP000001294"/>
    </source>
</evidence>
<organism evidence="1 2">
    <name type="scientific">Talaromyces marneffei (strain ATCC 18224 / CBS 334.59 / QM 7333)</name>
    <name type="common">Penicillium marneffei</name>
    <dbReference type="NCBI Taxonomy" id="441960"/>
    <lineage>
        <taxon>Eukaryota</taxon>
        <taxon>Fungi</taxon>
        <taxon>Dikarya</taxon>
        <taxon>Ascomycota</taxon>
        <taxon>Pezizomycotina</taxon>
        <taxon>Eurotiomycetes</taxon>
        <taxon>Eurotiomycetidae</taxon>
        <taxon>Eurotiales</taxon>
        <taxon>Trichocomaceae</taxon>
        <taxon>Talaromyces</taxon>
        <taxon>Talaromyces sect. Talaromyces</taxon>
    </lineage>
</organism>
<name>B6QEW5_TALMQ</name>
<dbReference type="InterPro" id="IPR027417">
    <property type="entry name" value="P-loop_NTPase"/>
</dbReference>
<sequence>MAHCLVKAVQTMAEDHPAITSLHRATYGMVFLGIPHKGLVVEDIQQMLAGDGKHPREKLLQQISSKSDLLVHQLADFKNLTRDRKVDTDCQRWKRTGDFITTVSADSALLQLPDHVEDKVPLHADHSMMAKFDMPSAAWYRTALDKLRQFAKDAPAVVADRYTKLLCSRVFPSTNQGYIKHRRVTGLSHAPQCLFKKDLMFVGREIIISAITEKHAAIGKRHERVALVGLAGQNTNCYRVFLSCARCDTGHVGFLDPRQQCDAVGTGLQQIATVAEIPGWDNPKANILQLVYQWLCDESNGRWMMMLDNADDDQIFFCSDDTEVRASLATLLAQATHGSVLITSRNS</sequence>
<proteinExistence type="predicted"/>
<dbReference type="Gene3D" id="3.40.50.300">
    <property type="entry name" value="P-loop containing nucleotide triphosphate hydrolases"/>
    <property type="match status" value="1"/>
</dbReference>
<dbReference type="OrthoDB" id="4367550at2759"/>
<dbReference type="PhylomeDB" id="B6QEW5"/>
<accession>B6QEW5</accession>